<gene>
    <name evidence="3 7" type="primary">coaBC</name>
    <name evidence="7" type="ORF">F3059_03145</name>
</gene>
<dbReference type="InterPro" id="IPR005252">
    <property type="entry name" value="CoaBC"/>
</dbReference>
<comment type="cofactor">
    <cofactor evidence="3">
        <name>Mg(2+)</name>
        <dbReference type="ChEBI" id="CHEBI:18420"/>
    </cofactor>
</comment>
<dbReference type="NCBIfam" id="TIGR00521">
    <property type="entry name" value="coaBC_dfp"/>
    <property type="match status" value="1"/>
</dbReference>
<evidence type="ECO:0000259" key="5">
    <source>
        <dbReference type="Pfam" id="PF02441"/>
    </source>
</evidence>
<dbReference type="PANTHER" id="PTHR14359:SF6">
    <property type="entry name" value="PHOSPHOPANTOTHENOYLCYSTEINE DECARBOXYLASE"/>
    <property type="match status" value="1"/>
</dbReference>
<dbReference type="RefSeq" id="WP_151166490.1">
    <property type="nucleotide sequence ID" value="NZ_WACR01000002.1"/>
</dbReference>
<comment type="catalytic activity">
    <reaction evidence="3 4">
        <text>(R)-4'-phosphopantothenate + L-cysteine + CTP = N-[(R)-4-phosphopantothenoyl]-L-cysteine + CMP + diphosphate + H(+)</text>
        <dbReference type="Rhea" id="RHEA:19397"/>
        <dbReference type="ChEBI" id="CHEBI:10986"/>
        <dbReference type="ChEBI" id="CHEBI:15378"/>
        <dbReference type="ChEBI" id="CHEBI:33019"/>
        <dbReference type="ChEBI" id="CHEBI:35235"/>
        <dbReference type="ChEBI" id="CHEBI:37563"/>
        <dbReference type="ChEBI" id="CHEBI:59458"/>
        <dbReference type="ChEBI" id="CHEBI:60377"/>
        <dbReference type="EC" id="6.3.2.5"/>
    </reaction>
</comment>
<feature type="binding site" evidence="3">
    <location>
        <position position="326"/>
    </location>
    <ligand>
        <name>CTP</name>
        <dbReference type="ChEBI" id="CHEBI:37563"/>
    </ligand>
</feature>
<dbReference type="Proteomes" id="UP000435357">
    <property type="component" value="Unassembled WGS sequence"/>
</dbReference>
<comment type="caution">
    <text evidence="3">Lacks conserved residue(s) required for the propagation of feature annotation.</text>
</comment>
<name>A0A6N6M9I8_9FLAO</name>
<dbReference type="GO" id="GO:0015937">
    <property type="term" value="P:coenzyme A biosynthetic process"/>
    <property type="evidence" value="ECO:0007669"/>
    <property type="project" value="UniProtKB-UniRule"/>
</dbReference>
<organism evidence="7 8">
    <name type="scientific">Salibacter halophilus</name>
    <dbReference type="NCBI Taxonomy" id="1803916"/>
    <lineage>
        <taxon>Bacteria</taxon>
        <taxon>Pseudomonadati</taxon>
        <taxon>Bacteroidota</taxon>
        <taxon>Flavobacteriia</taxon>
        <taxon>Flavobacteriales</taxon>
        <taxon>Salibacteraceae</taxon>
        <taxon>Salibacter</taxon>
    </lineage>
</organism>
<dbReference type="Gene3D" id="3.40.50.10300">
    <property type="entry name" value="CoaB-like"/>
    <property type="match status" value="1"/>
</dbReference>
<dbReference type="GO" id="GO:0015941">
    <property type="term" value="P:pantothenate catabolic process"/>
    <property type="evidence" value="ECO:0007669"/>
    <property type="project" value="InterPro"/>
</dbReference>
<keyword evidence="3" id="KW-0479">Metal-binding</keyword>
<feature type="domain" description="Flavoprotein" evidence="5">
    <location>
        <begin position="6"/>
        <end position="179"/>
    </location>
</feature>
<dbReference type="SUPFAM" id="SSF52507">
    <property type="entry name" value="Homo-oligomeric flavin-containing Cys decarboxylases, HFCD"/>
    <property type="match status" value="1"/>
</dbReference>
<dbReference type="GO" id="GO:0071513">
    <property type="term" value="C:phosphopantothenoylcysteine decarboxylase complex"/>
    <property type="evidence" value="ECO:0007669"/>
    <property type="project" value="TreeGrafter"/>
</dbReference>
<sequence length="398" mass="43346">MSLQNKKIVLGITGSIAAYKAAILVRGLVKKGADVRVVMTPDATQFITPLTIGTLSKNPVISSYVQDHDQGIWNNHVELGMWGDLFLIAPCSANTLGKMVQGICDNVLMATFLSAKCPVMVAPAMDLDMYSHASTQSNLDILRSRGTEVIESESGELASGLEGQGRLSEPEHIIDHLEDYFRTANSLVGQRYLVTAGPTYESLDPVRFIGNHSSGKMGIAIANEVAKRGGKVELVLGPSSIEVKHPNITVHHVNSAVDMYEAATSLYDDCQVGIMAAAVSDYRPKDVSDQKIKKADDSITLELTKNPDIAESLGAKKRSDQKLIGFAMETENLLKNAKKKLTKKNFDLIVLNSLKTEGAGFKHDTNVVTFIGQNKTREFELKQKTEIAKDLVDEIISL</sequence>
<feature type="binding site" evidence="3">
    <location>
        <position position="281"/>
    </location>
    <ligand>
        <name>CTP</name>
        <dbReference type="ChEBI" id="CHEBI:37563"/>
    </ligand>
</feature>
<dbReference type="SUPFAM" id="SSF102645">
    <property type="entry name" value="CoaB-like"/>
    <property type="match status" value="1"/>
</dbReference>
<keyword evidence="3 4" id="KW-0436">Ligase</keyword>
<comment type="similarity">
    <text evidence="3 4">In the C-terminal section; belongs to the PPC synthetase family.</text>
</comment>
<dbReference type="Pfam" id="PF02441">
    <property type="entry name" value="Flavoprotein"/>
    <property type="match status" value="1"/>
</dbReference>
<comment type="catalytic activity">
    <reaction evidence="3 4">
        <text>N-[(R)-4-phosphopantothenoyl]-L-cysteine + H(+) = (R)-4'-phosphopantetheine + CO2</text>
        <dbReference type="Rhea" id="RHEA:16793"/>
        <dbReference type="ChEBI" id="CHEBI:15378"/>
        <dbReference type="ChEBI" id="CHEBI:16526"/>
        <dbReference type="ChEBI" id="CHEBI:59458"/>
        <dbReference type="ChEBI" id="CHEBI:61723"/>
        <dbReference type="EC" id="4.1.1.36"/>
    </reaction>
</comment>
<dbReference type="UniPathway" id="UPA00241">
    <property type="reaction ID" value="UER00353"/>
</dbReference>
<dbReference type="GO" id="GO:0046872">
    <property type="term" value="F:metal ion binding"/>
    <property type="evidence" value="ECO:0007669"/>
    <property type="project" value="UniProtKB-KW"/>
</dbReference>
<keyword evidence="3 4" id="KW-0288">FMN</keyword>
<dbReference type="GO" id="GO:0010181">
    <property type="term" value="F:FMN binding"/>
    <property type="evidence" value="ECO:0007669"/>
    <property type="project" value="UniProtKB-UniRule"/>
</dbReference>
<comment type="caution">
    <text evidence="7">The sequence shown here is derived from an EMBL/GenBank/DDBJ whole genome shotgun (WGS) entry which is preliminary data.</text>
</comment>
<evidence type="ECO:0000256" key="2">
    <source>
        <dbReference type="ARBA" id="ARBA00023239"/>
    </source>
</evidence>
<feature type="domain" description="DNA/pantothenate metabolism flavoprotein C-terminal" evidence="6">
    <location>
        <begin position="187"/>
        <end position="397"/>
    </location>
</feature>
<dbReference type="EC" id="6.3.2.5" evidence="3"/>
<evidence type="ECO:0000256" key="1">
    <source>
        <dbReference type="ARBA" id="ARBA00022793"/>
    </source>
</evidence>
<dbReference type="HAMAP" id="MF_02225">
    <property type="entry name" value="CoaBC"/>
    <property type="match status" value="1"/>
</dbReference>
<dbReference type="InterPro" id="IPR035929">
    <property type="entry name" value="CoaB-like_sf"/>
</dbReference>
<comment type="function">
    <text evidence="3">Catalyzes two sequential steps in the biosynthesis of coenzyme A. In the first step cysteine is conjugated to 4'-phosphopantothenate to form 4-phosphopantothenoylcysteine. In the second step the latter compound is decarboxylated to form 4'-phosphopantotheine.</text>
</comment>
<comment type="pathway">
    <text evidence="3 4">Cofactor biosynthesis; coenzyme A biosynthesis; CoA from (R)-pantothenate: step 2/5.</text>
</comment>
<evidence type="ECO:0000313" key="8">
    <source>
        <dbReference type="Proteomes" id="UP000435357"/>
    </source>
</evidence>
<feature type="binding site" evidence="3">
    <location>
        <position position="344"/>
    </location>
    <ligand>
        <name>CTP</name>
        <dbReference type="ChEBI" id="CHEBI:37563"/>
    </ligand>
</feature>
<dbReference type="EC" id="4.1.1.36" evidence="3"/>
<keyword evidence="3" id="KW-0511">Multifunctional enzyme</keyword>
<dbReference type="Pfam" id="PF04127">
    <property type="entry name" value="DFP"/>
    <property type="match status" value="1"/>
</dbReference>
<feature type="binding site" evidence="3">
    <location>
        <position position="291"/>
    </location>
    <ligand>
        <name>CTP</name>
        <dbReference type="ChEBI" id="CHEBI:37563"/>
    </ligand>
</feature>
<comment type="cofactor">
    <cofactor evidence="3">
        <name>FMN</name>
        <dbReference type="ChEBI" id="CHEBI:58210"/>
    </cofactor>
    <text evidence="3">Binds 1 FMN per subunit.</text>
</comment>
<dbReference type="EMBL" id="WACR01000002">
    <property type="protein sequence ID" value="KAB1065665.1"/>
    <property type="molecule type" value="Genomic_DNA"/>
</dbReference>
<dbReference type="OrthoDB" id="9802554at2"/>
<evidence type="ECO:0000256" key="4">
    <source>
        <dbReference type="RuleBase" id="RU364078"/>
    </source>
</evidence>
<reference evidence="7 8" key="1">
    <citation type="submission" date="2019-09" db="EMBL/GenBank/DDBJ databases">
        <title>Genomes of Cryomorphaceae.</title>
        <authorList>
            <person name="Bowman J.P."/>
        </authorList>
    </citation>
    <scope>NUCLEOTIDE SEQUENCE [LARGE SCALE GENOMIC DNA]</scope>
    <source>
        <strain evidence="7 8">KCTC 52047</strain>
    </source>
</reference>
<keyword evidence="8" id="KW-1185">Reference proteome</keyword>
<feature type="region of interest" description="Phosphopantothenoylcysteine decarboxylase" evidence="3">
    <location>
        <begin position="1"/>
        <end position="191"/>
    </location>
</feature>
<feature type="binding site" evidence="3">
    <location>
        <position position="340"/>
    </location>
    <ligand>
        <name>CTP</name>
        <dbReference type="ChEBI" id="CHEBI:37563"/>
    </ligand>
</feature>
<dbReference type="InterPro" id="IPR007085">
    <property type="entry name" value="DNA/pantothenate-metab_flavo_C"/>
</dbReference>
<keyword evidence="2 3" id="KW-0456">Lyase</keyword>
<accession>A0A6N6M9I8</accession>
<comment type="function">
    <text evidence="4">Catalyzes two steps in the biosynthesis of coenzyme A. In the first step cysteine is conjugated to 4'-phosphopantothenate to form 4-phosphopantothenoylcysteine, in the latter compound is decarboxylated to form 4'-phosphopantotheine.</text>
</comment>
<evidence type="ECO:0000259" key="6">
    <source>
        <dbReference type="Pfam" id="PF04127"/>
    </source>
</evidence>
<keyword evidence="3" id="KW-0460">Magnesium</keyword>
<protein>
    <recommendedName>
        <fullName evidence="3">Coenzyme A biosynthesis bifunctional protein CoaBC</fullName>
    </recommendedName>
    <alternativeName>
        <fullName evidence="3">DNA/pantothenate metabolism flavoprotein</fullName>
    </alternativeName>
    <alternativeName>
        <fullName evidence="3">Phosphopantothenoylcysteine synthetase/decarboxylase</fullName>
        <shortName evidence="3">PPCS-PPCDC</shortName>
    </alternativeName>
    <domain>
        <recommendedName>
            <fullName evidence="3">Phosphopantothenoylcysteine decarboxylase</fullName>
            <shortName evidence="3">PPC decarboxylase</shortName>
            <shortName evidence="3">PPC-DC</shortName>
            <ecNumber evidence="3">4.1.1.36</ecNumber>
        </recommendedName>
        <alternativeName>
            <fullName evidence="3">CoaC</fullName>
        </alternativeName>
    </domain>
    <domain>
        <recommendedName>
            <fullName evidence="3">Phosphopantothenate--cysteine ligase</fullName>
            <ecNumber evidence="3">6.3.2.5</ecNumber>
        </recommendedName>
        <alternativeName>
            <fullName evidence="3">CoaB</fullName>
        </alternativeName>
        <alternativeName>
            <fullName evidence="3">Phosphopantothenoylcysteine synthetase</fullName>
            <shortName evidence="3">PPC synthetase</shortName>
            <shortName evidence="3">PPC-S</shortName>
        </alternativeName>
    </domain>
</protein>
<dbReference type="PANTHER" id="PTHR14359">
    <property type="entry name" value="HOMO-OLIGOMERIC FLAVIN CONTAINING CYS DECARBOXYLASE FAMILY"/>
    <property type="match status" value="1"/>
</dbReference>
<evidence type="ECO:0000313" key="7">
    <source>
        <dbReference type="EMBL" id="KAB1065665.1"/>
    </source>
</evidence>
<dbReference type="AlphaFoldDB" id="A0A6N6M9I8"/>
<dbReference type="GO" id="GO:0004632">
    <property type="term" value="F:phosphopantothenate--cysteine ligase activity"/>
    <property type="evidence" value="ECO:0007669"/>
    <property type="project" value="UniProtKB-UniRule"/>
</dbReference>
<proteinExistence type="inferred from homology"/>
<evidence type="ECO:0000256" key="3">
    <source>
        <dbReference type="HAMAP-Rule" id="MF_02225"/>
    </source>
</evidence>
<dbReference type="InterPro" id="IPR003382">
    <property type="entry name" value="Flavoprotein"/>
</dbReference>
<keyword evidence="3 4" id="KW-0285">Flavoprotein</keyword>
<feature type="region of interest" description="Phosphopantothenate--cysteine ligase" evidence="3">
    <location>
        <begin position="192"/>
        <end position="398"/>
    </location>
</feature>
<keyword evidence="1 3" id="KW-0210">Decarboxylase</keyword>
<dbReference type="InterPro" id="IPR036551">
    <property type="entry name" value="Flavin_trans-like"/>
</dbReference>
<comment type="pathway">
    <text evidence="3 4">Cofactor biosynthesis; coenzyme A biosynthesis; CoA from (R)-pantothenate: step 3/5.</text>
</comment>
<dbReference type="Gene3D" id="3.40.50.1950">
    <property type="entry name" value="Flavin prenyltransferase-like"/>
    <property type="match status" value="1"/>
</dbReference>
<dbReference type="GO" id="GO:0004633">
    <property type="term" value="F:phosphopantothenoylcysteine decarboxylase activity"/>
    <property type="evidence" value="ECO:0007669"/>
    <property type="project" value="UniProtKB-UniRule"/>
</dbReference>
<comment type="similarity">
    <text evidence="3 4">In the N-terminal section; belongs to the HFCD (homo-oligomeric flavin containing Cys decarboxylase) superfamily.</text>
</comment>